<dbReference type="RefSeq" id="WP_015065252.1">
    <property type="nucleotide sequence ID" value="NC_019387.1"/>
</dbReference>
<dbReference type="HOGENOM" id="CLU_868599_0_0_0"/>
<evidence type="ECO:0000256" key="2">
    <source>
        <dbReference type="ARBA" id="ARBA00023172"/>
    </source>
</evidence>
<feature type="domain" description="Core-binding (CB)" evidence="5">
    <location>
        <begin position="18"/>
        <end position="118"/>
    </location>
</feature>
<evidence type="ECO:0000259" key="5">
    <source>
        <dbReference type="PROSITE" id="PS51900"/>
    </source>
</evidence>
<organism evidence="6 7">
    <name type="scientific">Thermus oshimai JL-2</name>
    <dbReference type="NCBI Taxonomy" id="751945"/>
    <lineage>
        <taxon>Bacteria</taxon>
        <taxon>Thermotogati</taxon>
        <taxon>Deinococcota</taxon>
        <taxon>Deinococci</taxon>
        <taxon>Thermales</taxon>
        <taxon>Thermaceae</taxon>
        <taxon>Thermus</taxon>
    </lineage>
</organism>
<keyword evidence="7" id="KW-1185">Reference proteome</keyword>
<keyword evidence="2" id="KW-0233">DNA recombination</keyword>
<evidence type="ECO:0000259" key="4">
    <source>
        <dbReference type="PROSITE" id="PS51898"/>
    </source>
</evidence>
<dbReference type="InterPro" id="IPR013762">
    <property type="entry name" value="Integrase-like_cat_sf"/>
</dbReference>
<feature type="domain" description="Tyr recombinase" evidence="4">
    <location>
        <begin position="139"/>
        <end position="312"/>
    </location>
</feature>
<accession>K7R1R6</accession>
<gene>
    <name evidence="6" type="ORF">Theos_2265</name>
</gene>
<geneLocation type="plasmid" evidence="6 7">
    <name>pTHEOS01</name>
</geneLocation>
<dbReference type="GO" id="GO:0015074">
    <property type="term" value="P:DNA integration"/>
    <property type="evidence" value="ECO:0007669"/>
    <property type="project" value="InterPro"/>
</dbReference>
<sequence length="312" mass="36263">MAEFIFEDPWSDPEERRRRVEKALQRWDREALLEGLEAFRRRRGKRGSRVDRASVEAFLFWLEREGRRWPALEAGDVKGFLRELLVRGNPLSSVPKPYRDKSLVRVLASLRLFARFLDWAGVGWPTHVEWPQNVLNPVRHDLALPEEAYRRLLESIPTFPVAHQRPLLAVVVPLMGEVGLGYRELCALWRQDYLGDRLLVRGKVREVPLSPEAQKAVEEWLPLRDYLAGLHPIPYPHLLLRTARGKGRGKPLSPLALRLLLEDLFHHAGLGGIKQIMRALQYRAVRRFFQRGFPKEKVAYFVGVKRIAQGWE</sequence>
<dbReference type="PROSITE" id="PS51900">
    <property type="entry name" value="CB"/>
    <property type="match status" value="1"/>
</dbReference>
<protein>
    <submittedName>
        <fullName evidence="6">Site-specific recombinase XerD</fullName>
    </submittedName>
</protein>
<dbReference type="InterPro" id="IPR011010">
    <property type="entry name" value="DNA_brk_join_enz"/>
</dbReference>
<dbReference type="OrthoDB" id="32534at2"/>
<evidence type="ECO:0000313" key="6">
    <source>
        <dbReference type="EMBL" id="AFV77255.1"/>
    </source>
</evidence>
<evidence type="ECO:0000256" key="3">
    <source>
        <dbReference type="PROSITE-ProRule" id="PRU01248"/>
    </source>
</evidence>
<dbReference type="Gene3D" id="1.10.443.10">
    <property type="entry name" value="Intergrase catalytic core"/>
    <property type="match status" value="1"/>
</dbReference>
<name>K7R1R6_THEOS</name>
<keyword evidence="1 3" id="KW-0238">DNA-binding</keyword>
<proteinExistence type="predicted"/>
<dbReference type="GO" id="GO:0003677">
    <property type="term" value="F:DNA binding"/>
    <property type="evidence" value="ECO:0007669"/>
    <property type="project" value="UniProtKB-UniRule"/>
</dbReference>
<dbReference type="GO" id="GO:0006310">
    <property type="term" value="P:DNA recombination"/>
    <property type="evidence" value="ECO:0007669"/>
    <property type="project" value="UniProtKB-KW"/>
</dbReference>
<dbReference type="AlphaFoldDB" id="K7R1R6"/>
<dbReference type="InterPro" id="IPR044068">
    <property type="entry name" value="CB"/>
</dbReference>
<dbReference type="InterPro" id="IPR002104">
    <property type="entry name" value="Integrase_catalytic"/>
</dbReference>
<keyword evidence="6" id="KW-0614">Plasmid</keyword>
<dbReference type="SUPFAM" id="SSF56349">
    <property type="entry name" value="DNA breaking-rejoining enzymes"/>
    <property type="match status" value="1"/>
</dbReference>
<dbReference type="KEGG" id="tos:Theos_2265"/>
<dbReference type="PROSITE" id="PS51898">
    <property type="entry name" value="TYR_RECOMBINASE"/>
    <property type="match status" value="1"/>
</dbReference>
<evidence type="ECO:0000313" key="7">
    <source>
        <dbReference type="Proteomes" id="UP000000211"/>
    </source>
</evidence>
<reference evidence="6 7" key="1">
    <citation type="journal article" date="2013" name="Genome Announc.">
        <title>Whole Genome Sequencing of Thermus oshimai JL-2 and Thermus thermophilus JL-18, Incomplete Denitrifiers from the United States Great Basin.</title>
        <authorList>
            <person name="Murugapiran S.K."/>
            <person name="Huntemann M."/>
            <person name="Wei C.L."/>
            <person name="Han J."/>
            <person name="Detter J.C."/>
            <person name="Han C.S."/>
            <person name="Erkkila T.H."/>
            <person name="Teshima H."/>
            <person name="Chen A."/>
            <person name="Kyrpides N."/>
            <person name="Mavrommatis K."/>
            <person name="Markowitz V."/>
            <person name="Szeto E."/>
            <person name="Ivanova N."/>
            <person name="Pagani I."/>
            <person name="Lam J."/>
            <person name="McDonald A.I."/>
            <person name="Dodsworth J.A."/>
            <person name="Pati A."/>
            <person name="Goodwin L."/>
            <person name="Peters L."/>
            <person name="Pitluck S."/>
            <person name="Woyke T."/>
            <person name="Hedlund B.P."/>
        </authorList>
    </citation>
    <scope>NUCLEOTIDE SEQUENCE</scope>
    <source>
        <strain evidence="6 7">JL-2</strain>
        <plasmid evidence="6">pTHEOS01</plasmid>
    </source>
</reference>
<dbReference type="PATRIC" id="fig|751945.3.peg.2206"/>
<dbReference type="Proteomes" id="UP000000211">
    <property type="component" value="Plasmid pTHEOS01"/>
</dbReference>
<dbReference type="EMBL" id="CP003250">
    <property type="protein sequence ID" value="AFV77255.1"/>
    <property type="molecule type" value="Genomic_DNA"/>
</dbReference>
<evidence type="ECO:0000256" key="1">
    <source>
        <dbReference type="ARBA" id="ARBA00023125"/>
    </source>
</evidence>